<reference evidence="2 3" key="1">
    <citation type="submission" date="2020-08" db="EMBL/GenBank/DDBJ databases">
        <title>Sequencing the genomes of 1000 actinobacteria strains.</title>
        <authorList>
            <person name="Klenk H.-P."/>
        </authorList>
    </citation>
    <scope>NUCLEOTIDE SEQUENCE [LARGE SCALE GENOMIC DNA]</scope>
    <source>
        <strain evidence="2 3">DSM 45790</strain>
    </source>
</reference>
<proteinExistence type="predicted"/>
<dbReference type="InterPro" id="IPR027417">
    <property type="entry name" value="P-loop_NTPase"/>
</dbReference>
<dbReference type="Gene3D" id="1.10.8.80">
    <property type="entry name" value="Magnesium chelatase subunit I, C-Terminal domain"/>
    <property type="match status" value="1"/>
</dbReference>
<dbReference type="PANTHER" id="PTHR43473:SF2">
    <property type="entry name" value="MAGNESIUM-CHELATASE SUBUNIT CHLD, CHLOROPLASTIC"/>
    <property type="match status" value="1"/>
</dbReference>
<organism evidence="2 3">
    <name type="scientific">Sphaerisporangium krabiense</name>
    <dbReference type="NCBI Taxonomy" id="763782"/>
    <lineage>
        <taxon>Bacteria</taxon>
        <taxon>Bacillati</taxon>
        <taxon>Actinomycetota</taxon>
        <taxon>Actinomycetes</taxon>
        <taxon>Streptosporangiales</taxon>
        <taxon>Streptosporangiaceae</taxon>
        <taxon>Sphaerisporangium</taxon>
    </lineage>
</organism>
<evidence type="ECO:0000313" key="2">
    <source>
        <dbReference type="EMBL" id="MBB5628175.1"/>
    </source>
</evidence>
<protein>
    <submittedName>
        <fullName evidence="2">Magnesium chelatase subunit D</fullName>
        <ecNumber evidence="2">6.6.1.1</ecNumber>
    </submittedName>
</protein>
<dbReference type="EC" id="6.6.1.1" evidence="2"/>
<gene>
    <name evidence="2" type="ORF">BJ981_003874</name>
</gene>
<sequence length="622" mass="65281">MPDHGTDPLPGSPPPGVRERVATGLACAAVEPSLAGILLFDLDADVILPVVRWFAGLAEVSPAPVMLGATATDDDLWVRVRPYPGEAGGFRLERGPLVGEGRAPRVVVVPDLARLGAAGARAALASIGADVTHLEHTGVQARWRPRDHWIACCRRDEVGRVSPHLLDRFALRLDAAGLKRTAGRDVLDEPDPRWRRAVRAGRVPGTSRDAVEAVVAALSPAGPRRDLALGRVARALAALRDDSVVEREHVEQAARLTGVFAAARQDGPRDPAQPSPSPAAGAQPDGGQEQGPRPVEVPAGEATPLPSGPLPAVETPREPYPEDHADPDHDAYPLRLPPYRRAGGGPARGHPIGTRPARDLRDIAVAATLLEAAKFQAVRREERDGPCRDGDRLLVEPVDLRGHRRAPRPGSLLLLLLDHTCHRGWDWYEPLAPYLRWAYAARAPVAVVEVGAADAPDELRAEMFAARGVLDPRVATAMERPPGRATPLAHGLTLAGRALRHGTRQGDAAIVDALLVVVTDGRANVPLAAGLAGRMPERVAAEGVQDAVEAARRISALRRVRSVVIDPGPRPGAHLTAALAAALGGTLIPGVPADPPGTASGGGPGSAAADGDPRSAVRGEDG</sequence>
<dbReference type="PANTHER" id="PTHR43473">
    <property type="entry name" value="MAGNESIUM-CHELATASE SUBUNIT CHLD, CHLOROPLASTIC"/>
    <property type="match status" value="1"/>
</dbReference>
<dbReference type="GO" id="GO:0016851">
    <property type="term" value="F:magnesium chelatase activity"/>
    <property type="evidence" value="ECO:0007669"/>
    <property type="project" value="UniProtKB-EC"/>
</dbReference>
<name>A0A7W8Z6C7_9ACTN</name>
<keyword evidence="2" id="KW-0436">Ligase</keyword>
<feature type="region of interest" description="Disordered" evidence="1">
    <location>
        <begin position="589"/>
        <end position="622"/>
    </location>
</feature>
<feature type="compositionally biased region" description="Basic and acidic residues" evidence="1">
    <location>
        <begin position="611"/>
        <end position="622"/>
    </location>
</feature>
<dbReference type="Proteomes" id="UP000588112">
    <property type="component" value="Unassembled WGS sequence"/>
</dbReference>
<accession>A0A7W8Z6C7</accession>
<dbReference type="EMBL" id="JACHBR010000001">
    <property type="protein sequence ID" value="MBB5628175.1"/>
    <property type="molecule type" value="Genomic_DNA"/>
</dbReference>
<dbReference type="AlphaFoldDB" id="A0A7W8Z6C7"/>
<evidence type="ECO:0000313" key="3">
    <source>
        <dbReference type="Proteomes" id="UP000588112"/>
    </source>
</evidence>
<dbReference type="SUPFAM" id="SSF52540">
    <property type="entry name" value="P-loop containing nucleoside triphosphate hydrolases"/>
    <property type="match status" value="1"/>
</dbReference>
<evidence type="ECO:0000256" key="1">
    <source>
        <dbReference type="SAM" id="MobiDB-lite"/>
    </source>
</evidence>
<keyword evidence="3" id="KW-1185">Reference proteome</keyword>
<feature type="compositionally biased region" description="Low complexity" evidence="1">
    <location>
        <begin position="278"/>
        <end position="292"/>
    </location>
</feature>
<feature type="region of interest" description="Disordered" evidence="1">
    <location>
        <begin position="265"/>
        <end position="331"/>
    </location>
</feature>
<feature type="compositionally biased region" description="Basic and acidic residues" evidence="1">
    <location>
        <begin position="315"/>
        <end position="331"/>
    </location>
</feature>
<comment type="caution">
    <text evidence="2">The sequence shown here is derived from an EMBL/GenBank/DDBJ whole genome shotgun (WGS) entry which is preliminary data.</text>
</comment>
<dbReference type="RefSeq" id="WP_184612734.1">
    <property type="nucleotide sequence ID" value="NZ_BOOS01000017.1"/>
</dbReference>